<comment type="caution">
    <text evidence="1">The sequence shown here is derived from an EMBL/GenBank/DDBJ whole genome shotgun (WGS) entry which is preliminary data.</text>
</comment>
<protein>
    <submittedName>
        <fullName evidence="1">DUF420 domain-containing protein</fullName>
    </submittedName>
</protein>
<dbReference type="Pfam" id="PF04238">
    <property type="entry name" value="DUF420"/>
    <property type="match status" value="1"/>
</dbReference>
<proteinExistence type="predicted"/>
<gene>
    <name evidence="1" type="ORF">J7T32_003795</name>
</gene>
<dbReference type="InterPro" id="IPR007352">
    <property type="entry name" value="DUF420"/>
</dbReference>
<keyword evidence="2" id="KW-1185">Reference proteome</keyword>
<dbReference type="RefSeq" id="WP_017175732.1">
    <property type="nucleotide sequence ID" value="NZ_CABMJU010000034.1"/>
</dbReference>
<reference evidence="1 2" key="1">
    <citation type="submission" date="2022-06" db="EMBL/GenBank/DDBJ databases">
        <title>Staphylococcus hominis ShoR14 genome sequence.</title>
        <authorList>
            <person name="Yeo C.C."/>
            <person name="Chew C.H."/>
            <person name="Che Hamzah A.M."/>
            <person name="Al-Trad E.I."/>
        </authorList>
    </citation>
    <scope>NUCLEOTIDE SEQUENCE [LARGE SCALE GENOMIC DNA]</scope>
    <source>
        <strain evidence="1 2">ShoR14</strain>
    </source>
</reference>
<name>A0A4Q9WSU5_STAHO</name>
<accession>A0A4Q9WSU5</accession>
<dbReference type="Proteomes" id="UP000665944">
    <property type="component" value="Unassembled WGS sequence"/>
</dbReference>
<evidence type="ECO:0000313" key="1">
    <source>
        <dbReference type="EMBL" id="MCM5671891.1"/>
    </source>
</evidence>
<dbReference type="PANTHER" id="PTHR37692:SF1">
    <property type="entry name" value="DUF420 DOMAIN-CONTAINING PROTEIN"/>
    <property type="match status" value="1"/>
</dbReference>
<sequence length="153" mass="17079">MSLPILPTISTSCIVISAILVAIGWWQIAHRHVNTHKKVMLWAAFFALTFFIIYATRTIFIGNTDFGGPDSVRTYYKIFLIFHINLATIGGVLGLVQIITAFKDKFKWHRRIGPVASIIWFFTGITGVAVYLLLYVIYPGGETTSVIKATLGL</sequence>
<organism evidence="1 2">
    <name type="scientific">Staphylococcus hominis</name>
    <dbReference type="NCBI Taxonomy" id="1290"/>
    <lineage>
        <taxon>Bacteria</taxon>
        <taxon>Bacillati</taxon>
        <taxon>Bacillota</taxon>
        <taxon>Bacilli</taxon>
        <taxon>Bacillales</taxon>
        <taxon>Staphylococcaceae</taxon>
        <taxon>Staphylococcus</taxon>
    </lineage>
</organism>
<dbReference type="EMBL" id="JAGHKT020000003">
    <property type="protein sequence ID" value="MCM5671891.1"/>
    <property type="molecule type" value="Genomic_DNA"/>
</dbReference>
<evidence type="ECO:0000313" key="2">
    <source>
        <dbReference type="Proteomes" id="UP000665944"/>
    </source>
</evidence>
<dbReference type="PANTHER" id="PTHR37692">
    <property type="entry name" value="HYPOTHETICAL MEMBRANE SPANNING PROTEIN"/>
    <property type="match status" value="1"/>
</dbReference>
<dbReference type="AlphaFoldDB" id="A0A4Q9WSU5"/>